<reference evidence="5" key="1">
    <citation type="submission" date="2023-06" db="EMBL/GenBank/DDBJ databases">
        <title>Gordonia sp. nov. and Pseudochrobactrum sp. nov., two species isolated from the burying beetle Nicrophorus vespilloides.</title>
        <authorList>
            <person name="Poehlein A."/>
            <person name="Guzman J."/>
            <person name="Daniel R."/>
            <person name="Vilcinskas A."/>
        </authorList>
    </citation>
    <scope>NUCLEOTIDE SEQUENCE</scope>
    <source>
        <strain evidence="5">MP11Mi</strain>
    </source>
</reference>
<evidence type="ECO:0000256" key="1">
    <source>
        <dbReference type="ARBA" id="ARBA00023015"/>
    </source>
</evidence>
<evidence type="ECO:0000256" key="2">
    <source>
        <dbReference type="ARBA" id="ARBA00023125"/>
    </source>
</evidence>
<dbReference type="InterPro" id="IPR046532">
    <property type="entry name" value="DUF6597"/>
</dbReference>
<dbReference type="EMBL" id="CP128986">
    <property type="protein sequence ID" value="WOC12828.1"/>
    <property type="molecule type" value="Genomic_DNA"/>
</dbReference>
<dbReference type="GO" id="GO:0043565">
    <property type="term" value="F:sequence-specific DNA binding"/>
    <property type="evidence" value="ECO:0007669"/>
    <property type="project" value="InterPro"/>
</dbReference>
<dbReference type="InterPro" id="IPR050204">
    <property type="entry name" value="AraC_XylS_family_regulators"/>
</dbReference>
<dbReference type="AlphaFoldDB" id="A0AA97CXS1"/>
<gene>
    <name evidence="5" type="ORF">MP11Mi_19200</name>
</gene>
<accession>A0AA97CXS1</accession>
<evidence type="ECO:0000259" key="4">
    <source>
        <dbReference type="PROSITE" id="PS01124"/>
    </source>
</evidence>
<sequence length="182" mass="19152">MDLVFDGDSVSVAGADTGPRHVSRPSATDVSGVRFTPGLLPVILGVPADELTDLTVPLADVAPAVARRVRCPADARAEIESATTLSWVGPTVRALSSGASARETADYLGISERHLHRRCVAAFGYGPRRLQVILRVGHAIDLLRAGAALADTAADAGYADYPHLYRDVVRLTGLRPAAFGSR</sequence>
<keyword evidence="1" id="KW-0805">Transcription regulation</keyword>
<dbReference type="GO" id="GO:0003700">
    <property type="term" value="F:DNA-binding transcription factor activity"/>
    <property type="evidence" value="ECO:0007669"/>
    <property type="project" value="InterPro"/>
</dbReference>
<dbReference type="PROSITE" id="PS01124">
    <property type="entry name" value="HTH_ARAC_FAMILY_2"/>
    <property type="match status" value="1"/>
</dbReference>
<dbReference type="InterPro" id="IPR018060">
    <property type="entry name" value="HTH_AraC"/>
</dbReference>
<dbReference type="PANTHER" id="PTHR46796">
    <property type="entry name" value="HTH-TYPE TRANSCRIPTIONAL ACTIVATOR RHAS-RELATED"/>
    <property type="match status" value="1"/>
</dbReference>
<evidence type="ECO:0000256" key="3">
    <source>
        <dbReference type="ARBA" id="ARBA00023163"/>
    </source>
</evidence>
<evidence type="ECO:0000313" key="5">
    <source>
        <dbReference type="EMBL" id="WOC12828.1"/>
    </source>
</evidence>
<name>A0AA97CXS1_9ACTN</name>
<dbReference type="PANTHER" id="PTHR46796:SF15">
    <property type="entry name" value="BLL1074 PROTEIN"/>
    <property type="match status" value="1"/>
</dbReference>
<dbReference type="Gene3D" id="1.10.10.60">
    <property type="entry name" value="Homeodomain-like"/>
    <property type="match status" value="1"/>
</dbReference>
<dbReference type="Pfam" id="PF20240">
    <property type="entry name" value="DUF6597"/>
    <property type="match status" value="1"/>
</dbReference>
<dbReference type="SMART" id="SM00342">
    <property type="entry name" value="HTH_ARAC"/>
    <property type="match status" value="1"/>
</dbReference>
<feature type="domain" description="HTH araC/xylS-type" evidence="4">
    <location>
        <begin position="95"/>
        <end position="182"/>
    </location>
</feature>
<keyword evidence="2" id="KW-0238">DNA-binding</keyword>
<dbReference type="Pfam" id="PF12833">
    <property type="entry name" value="HTH_18"/>
    <property type="match status" value="1"/>
</dbReference>
<keyword evidence="3" id="KW-0804">Transcription</keyword>
<protein>
    <recommendedName>
        <fullName evidence="4">HTH araC/xylS-type domain-containing protein</fullName>
    </recommendedName>
</protein>
<proteinExistence type="predicted"/>
<organism evidence="5">
    <name type="scientific">Gordonia sp. MP11Mi</name>
    <dbReference type="NCBI Taxonomy" id="3022769"/>
    <lineage>
        <taxon>Bacteria</taxon>
        <taxon>Bacillati</taxon>
        <taxon>Actinomycetota</taxon>
        <taxon>Actinomycetes</taxon>
        <taxon>Mycobacteriales</taxon>
        <taxon>Gordoniaceae</taxon>
        <taxon>Gordonia</taxon>
    </lineage>
</organism>